<accession>A0AAN8X8E6</accession>
<protein>
    <submittedName>
        <fullName evidence="2">Uncharacterized protein</fullName>
    </submittedName>
</protein>
<sequence>MYKCGSQMNIKDKQVDIRQLFHAINSTLADEMLARFAGCMKFITLIIIFWIGLLLAYNLLYELQECVVKASSRTVLSLDLISISIQDV</sequence>
<evidence type="ECO:0000313" key="2">
    <source>
        <dbReference type="EMBL" id="KAK7078482.1"/>
    </source>
</evidence>
<dbReference type="EMBL" id="JAXCGZ010007810">
    <property type="protein sequence ID" value="KAK7078482.1"/>
    <property type="molecule type" value="Genomic_DNA"/>
</dbReference>
<feature type="transmembrane region" description="Helical" evidence="1">
    <location>
        <begin position="42"/>
        <end position="61"/>
    </location>
</feature>
<keyword evidence="1" id="KW-1133">Transmembrane helix</keyword>
<evidence type="ECO:0000313" key="3">
    <source>
        <dbReference type="Proteomes" id="UP001381693"/>
    </source>
</evidence>
<keyword evidence="1" id="KW-0812">Transmembrane</keyword>
<keyword evidence="1" id="KW-0472">Membrane</keyword>
<dbReference type="Proteomes" id="UP001381693">
    <property type="component" value="Unassembled WGS sequence"/>
</dbReference>
<comment type="caution">
    <text evidence="2">The sequence shown here is derived from an EMBL/GenBank/DDBJ whole genome shotgun (WGS) entry which is preliminary data.</text>
</comment>
<proteinExistence type="predicted"/>
<gene>
    <name evidence="2" type="ORF">SK128_001542</name>
</gene>
<reference evidence="2 3" key="1">
    <citation type="submission" date="2023-11" db="EMBL/GenBank/DDBJ databases">
        <title>Halocaridina rubra genome assembly.</title>
        <authorList>
            <person name="Smith C."/>
        </authorList>
    </citation>
    <scope>NUCLEOTIDE SEQUENCE [LARGE SCALE GENOMIC DNA]</scope>
    <source>
        <strain evidence="2">EP-1</strain>
        <tissue evidence="2">Whole</tissue>
    </source>
</reference>
<name>A0AAN8X8E6_HALRR</name>
<dbReference type="AlphaFoldDB" id="A0AAN8X8E6"/>
<keyword evidence="3" id="KW-1185">Reference proteome</keyword>
<evidence type="ECO:0000256" key="1">
    <source>
        <dbReference type="SAM" id="Phobius"/>
    </source>
</evidence>
<organism evidence="2 3">
    <name type="scientific">Halocaridina rubra</name>
    <name type="common">Hawaiian red shrimp</name>
    <dbReference type="NCBI Taxonomy" id="373956"/>
    <lineage>
        <taxon>Eukaryota</taxon>
        <taxon>Metazoa</taxon>
        <taxon>Ecdysozoa</taxon>
        <taxon>Arthropoda</taxon>
        <taxon>Crustacea</taxon>
        <taxon>Multicrustacea</taxon>
        <taxon>Malacostraca</taxon>
        <taxon>Eumalacostraca</taxon>
        <taxon>Eucarida</taxon>
        <taxon>Decapoda</taxon>
        <taxon>Pleocyemata</taxon>
        <taxon>Caridea</taxon>
        <taxon>Atyoidea</taxon>
        <taxon>Atyidae</taxon>
        <taxon>Halocaridina</taxon>
    </lineage>
</organism>